<reference evidence="1" key="1">
    <citation type="submission" date="2011-02" db="EMBL/GenBank/DDBJ databases">
        <title>The genome of the leaf-cutting ant Acromyrmex echinatior suggests key adaptations to social evolution and fungus farming.</title>
        <authorList>
            <person name="Nygaard S."/>
            <person name="Zhang G."/>
        </authorList>
    </citation>
    <scope>NUCLEOTIDE SEQUENCE</scope>
</reference>
<proteinExistence type="predicted"/>
<name>F4W4K7_ACREC</name>
<dbReference type="Proteomes" id="UP000007755">
    <property type="component" value="Unassembled WGS sequence"/>
</dbReference>
<dbReference type="STRING" id="103372.F4W4K7"/>
<organism evidence="2">
    <name type="scientific">Acromyrmex echinatior</name>
    <name type="common">Panamanian leafcutter ant</name>
    <name type="synonym">Acromyrmex octospinosus echinatior</name>
    <dbReference type="NCBI Taxonomy" id="103372"/>
    <lineage>
        <taxon>Eukaryota</taxon>
        <taxon>Metazoa</taxon>
        <taxon>Ecdysozoa</taxon>
        <taxon>Arthropoda</taxon>
        <taxon>Hexapoda</taxon>
        <taxon>Insecta</taxon>
        <taxon>Pterygota</taxon>
        <taxon>Neoptera</taxon>
        <taxon>Endopterygota</taxon>
        <taxon>Hymenoptera</taxon>
        <taxon>Apocrita</taxon>
        <taxon>Aculeata</taxon>
        <taxon>Formicoidea</taxon>
        <taxon>Formicidae</taxon>
        <taxon>Myrmicinae</taxon>
        <taxon>Acromyrmex</taxon>
    </lineage>
</organism>
<accession>F4W4K7</accession>
<protein>
    <submittedName>
        <fullName evidence="1">Protein daughterless</fullName>
    </submittedName>
</protein>
<keyword evidence="2" id="KW-1185">Reference proteome</keyword>
<gene>
    <name evidence="1" type="ORF">G5I_00328</name>
</gene>
<dbReference type="EMBL" id="GL887532">
    <property type="protein sequence ID" value="EGI70902.1"/>
    <property type="molecule type" value="Genomic_DNA"/>
</dbReference>
<evidence type="ECO:0000313" key="1">
    <source>
        <dbReference type="EMBL" id="EGI70902.1"/>
    </source>
</evidence>
<dbReference type="AlphaFoldDB" id="F4W4K7"/>
<dbReference type="InParanoid" id="F4W4K7"/>
<evidence type="ECO:0000313" key="2">
    <source>
        <dbReference type="Proteomes" id="UP000007755"/>
    </source>
</evidence>
<sequence>MAASDDEPMHLYEVFQNCFNKIANKSGECVSSVVSVSLLAHGGYLAPYVARVEDKTTDVSLSFSLCLFLRWPYLALCFGSLVSALDSAAPSTTTSDESNGSLPRVPRVLVTLLRLSLHDYPFVVLGSSSPSRAARRRAGMRIT</sequence>